<comment type="caution">
    <text evidence="1">The sequence shown here is derived from an EMBL/GenBank/DDBJ whole genome shotgun (WGS) entry which is preliminary data.</text>
</comment>
<dbReference type="RefSeq" id="WP_106139875.1">
    <property type="nucleotide sequence ID" value="NZ_PVTE01000022.1"/>
</dbReference>
<dbReference type="OrthoDB" id="9779761at2"/>
<name>A0A2T0SED6_9BACT</name>
<organism evidence="1 2">
    <name type="scientific">Spirosoma oryzae</name>
    <dbReference type="NCBI Taxonomy" id="1469603"/>
    <lineage>
        <taxon>Bacteria</taxon>
        <taxon>Pseudomonadati</taxon>
        <taxon>Bacteroidota</taxon>
        <taxon>Cytophagia</taxon>
        <taxon>Cytophagales</taxon>
        <taxon>Cytophagaceae</taxon>
        <taxon>Spirosoma</taxon>
    </lineage>
</organism>
<accession>A0A2T0SED6</accession>
<evidence type="ECO:0008006" key="3">
    <source>
        <dbReference type="Google" id="ProtNLM"/>
    </source>
</evidence>
<dbReference type="Proteomes" id="UP000238375">
    <property type="component" value="Unassembled WGS sequence"/>
</dbReference>
<evidence type="ECO:0000313" key="2">
    <source>
        <dbReference type="Proteomes" id="UP000238375"/>
    </source>
</evidence>
<keyword evidence="2" id="KW-1185">Reference proteome</keyword>
<sequence length="272" mass="30315">MVKALIHRYDNKPDMLAVEKNRCSDVFNHSLDNDFELVIVVPTRAANTDLAVIAEALSGQYQPAEPRSWPGKPAAYVWRVDVGLVKETTLTIIKEAFDEANLNWAGAWTIRNVSLPDWIRDLLDDNVSDETESLSVAEEGLAAYRTGKSVVEEEVPEEVSAMEGLLREQTSYTRTRDRRLRNQALNRSKGVCEACEVDFSKLLNGQGVRALQVHHRNQLALSDLSVITKLSDLAVVCANCHALIHMNRDKAIPVEELKQLLGNGQVTKNAVK</sequence>
<protein>
    <recommendedName>
        <fullName evidence="3">HNH endonuclease</fullName>
    </recommendedName>
</protein>
<dbReference type="AlphaFoldDB" id="A0A2T0SED6"/>
<reference evidence="1 2" key="1">
    <citation type="submission" date="2018-03" db="EMBL/GenBank/DDBJ databases">
        <title>Genomic Encyclopedia of Archaeal and Bacterial Type Strains, Phase II (KMG-II): from individual species to whole genera.</title>
        <authorList>
            <person name="Goeker M."/>
        </authorList>
    </citation>
    <scope>NUCLEOTIDE SEQUENCE [LARGE SCALE GENOMIC DNA]</scope>
    <source>
        <strain evidence="1 2">DSM 28354</strain>
    </source>
</reference>
<gene>
    <name evidence="1" type="ORF">CLV58_12286</name>
</gene>
<proteinExistence type="predicted"/>
<dbReference type="EMBL" id="PVTE01000022">
    <property type="protein sequence ID" value="PRY31789.1"/>
    <property type="molecule type" value="Genomic_DNA"/>
</dbReference>
<evidence type="ECO:0000313" key="1">
    <source>
        <dbReference type="EMBL" id="PRY31789.1"/>
    </source>
</evidence>